<comment type="caution">
    <text evidence="2">The sequence shown here is derived from an EMBL/GenBank/DDBJ whole genome shotgun (WGS) entry which is preliminary data.</text>
</comment>
<protein>
    <submittedName>
        <fullName evidence="2">Uncharacterized protein</fullName>
    </submittedName>
</protein>
<reference evidence="2 3" key="1">
    <citation type="submission" date="2020-09" db="EMBL/GenBank/DDBJ databases">
        <title>De no assembly of potato wild relative species, Solanum commersonii.</title>
        <authorList>
            <person name="Cho K."/>
        </authorList>
    </citation>
    <scope>NUCLEOTIDE SEQUENCE [LARGE SCALE GENOMIC DNA]</scope>
    <source>
        <strain evidence="2">LZ3.2</strain>
        <tissue evidence="2">Leaf</tissue>
    </source>
</reference>
<dbReference type="AlphaFoldDB" id="A0A9J5WJQ3"/>
<evidence type="ECO:0000313" key="3">
    <source>
        <dbReference type="Proteomes" id="UP000824120"/>
    </source>
</evidence>
<accession>A0A9J5WJQ3</accession>
<proteinExistence type="predicted"/>
<organism evidence="2 3">
    <name type="scientific">Solanum commersonii</name>
    <name type="common">Commerson's wild potato</name>
    <name type="synonym">Commerson's nightshade</name>
    <dbReference type="NCBI Taxonomy" id="4109"/>
    <lineage>
        <taxon>Eukaryota</taxon>
        <taxon>Viridiplantae</taxon>
        <taxon>Streptophyta</taxon>
        <taxon>Embryophyta</taxon>
        <taxon>Tracheophyta</taxon>
        <taxon>Spermatophyta</taxon>
        <taxon>Magnoliopsida</taxon>
        <taxon>eudicotyledons</taxon>
        <taxon>Gunneridae</taxon>
        <taxon>Pentapetalae</taxon>
        <taxon>asterids</taxon>
        <taxon>lamiids</taxon>
        <taxon>Solanales</taxon>
        <taxon>Solanaceae</taxon>
        <taxon>Solanoideae</taxon>
        <taxon>Solaneae</taxon>
        <taxon>Solanum</taxon>
    </lineage>
</organism>
<gene>
    <name evidence="2" type="ORF">H5410_055779</name>
</gene>
<feature type="compositionally biased region" description="Basic and acidic residues" evidence="1">
    <location>
        <begin position="145"/>
        <end position="159"/>
    </location>
</feature>
<sequence>MEPRVTAINLSYGGRSLVKGSHLCSRAWRNRKIRTFLTGHVMRHRPRQNVYSFLPSDEGDHGDRFLLSLCYVGLRWRALNEFLWDQKFEDDVIQVNDEAKQFLDFVDRVKSTLAKGKRTNAIESNVNKFRNPLLEFENPSGKSASEPRGKERGRGPLDSKERGKVSLVFYDLSKTFRGCVTAVRMLRYRCRKVKIGFVPGHGDMLDWIKGCFVDSII</sequence>
<evidence type="ECO:0000313" key="2">
    <source>
        <dbReference type="EMBL" id="KAG5575645.1"/>
    </source>
</evidence>
<evidence type="ECO:0000256" key="1">
    <source>
        <dbReference type="SAM" id="MobiDB-lite"/>
    </source>
</evidence>
<keyword evidence="3" id="KW-1185">Reference proteome</keyword>
<feature type="region of interest" description="Disordered" evidence="1">
    <location>
        <begin position="133"/>
        <end position="159"/>
    </location>
</feature>
<name>A0A9J5WJQ3_SOLCO</name>
<dbReference type="EMBL" id="JACXVP010000011">
    <property type="protein sequence ID" value="KAG5575645.1"/>
    <property type="molecule type" value="Genomic_DNA"/>
</dbReference>
<dbReference type="Proteomes" id="UP000824120">
    <property type="component" value="Chromosome 11"/>
</dbReference>
<dbReference type="OrthoDB" id="10515438at2759"/>